<dbReference type="InterPro" id="IPR036130">
    <property type="entry name" value="Pyridoxine-5'_phos_synth"/>
</dbReference>
<feature type="binding site" evidence="4">
    <location>
        <position position="210"/>
    </location>
    <ligand>
        <name>3-amino-2-oxopropyl phosphate</name>
        <dbReference type="ChEBI" id="CHEBI:57279"/>
    </ligand>
</feature>
<dbReference type="InterPro" id="IPR013785">
    <property type="entry name" value="Aldolase_TIM"/>
</dbReference>
<feature type="active site" description="Proton acceptor" evidence="4">
    <location>
        <position position="62"/>
    </location>
</feature>
<keyword evidence="2 4" id="KW-0808">Transferase</keyword>
<feature type="binding site" evidence="4">
    <location>
        <position position="69"/>
    </location>
    <ligand>
        <name>1-deoxy-D-xylulose 5-phosphate</name>
        <dbReference type="ChEBI" id="CHEBI:57792"/>
    </ligand>
</feature>
<dbReference type="GO" id="GO:0033856">
    <property type="term" value="F:pyridoxine 5'-phosphate synthase activity"/>
    <property type="evidence" value="ECO:0007669"/>
    <property type="project" value="UniProtKB-EC"/>
</dbReference>
<gene>
    <name evidence="4 7" type="primary">pdxJ</name>
    <name evidence="7" type="ORF">ACFFHW_15800</name>
</gene>
<comment type="subunit">
    <text evidence="4">Homooctamer; tetramer of dimers.</text>
</comment>
<dbReference type="SUPFAM" id="SSF63892">
    <property type="entry name" value="Pyridoxine 5'-phosphate synthase"/>
    <property type="match status" value="1"/>
</dbReference>
<keyword evidence="3 4" id="KW-0664">Pyridoxine biosynthesis</keyword>
<feature type="binding site" evidence="4">
    <location>
        <position position="26"/>
    </location>
    <ligand>
        <name>3-amino-2-oxopropyl phosphate</name>
        <dbReference type="ChEBI" id="CHEBI:57279"/>
    </ligand>
</feature>
<evidence type="ECO:0000256" key="4">
    <source>
        <dbReference type="HAMAP-Rule" id="MF_00279"/>
    </source>
</evidence>
<feature type="binding site" evidence="4">
    <location>
        <position position="37"/>
    </location>
    <ligand>
        <name>3-amino-2-oxopropyl phosphate</name>
        <dbReference type="ChEBI" id="CHEBI:57279"/>
    </ligand>
</feature>
<comment type="pathway">
    <text evidence="4">Cofactor biosynthesis; pyridoxine 5'-phosphate biosynthesis; pyridoxine 5'-phosphate from D-erythrose 4-phosphate: step 5/5.</text>
</comment>
<comment type="caution">
    <text evidence="7">The sequence shown here is derived from an EMBL/GenBank/DDBJ whole genome shotgun (WGS) entry which is preliminary data.</text>
</comment>
<protein>
    <recommendedName>
        <fullName evidence="4 5">Pyridoxine 5'-phosphate synthase</fullName>
        <shortName evidence="4">PNP synthase</shortName>
        <ecNumber evidence="4 5">2.6.99.2</ecNumber>
    </recommendedName>
</protein>
<feature type="active site" description="Proton donor" evidence="4">
    <location>
        <position position="209"/>
    </location>
</feature>
<dbReference type="NCBIfam" id="NF003627">
    <property type="entry name" value="PRK05265.1-5"/>
    <property type="match status" value="1"/>
</dbReference>
<dbReference type="EMBL" id="JBHLVX010000058">
    <property type="protein sequence ID" value="MFC0269433.1"/>
    <property type="molecule type" value="Genomic_DNA"/>
</dbReference>
<dbReference type="NCBIfam" id="NF003625">
    <property type="entry name" value="PRK05265.1-3"/>
    <property type="match status" value="1"/>
</dbReference>
<dbReference type="PANTHER" id="PTHR30456:SF0">
    <property type="entry name" value="PYRIDOXINE 5'-PHOSPHATE SYNTHASE"/>
    <property type="match status" value="1"/>
</dbReference>
<evidence type="ECO:0000256" key="3">
    <source>
        <dbReference type="ARBA" id="ARBA00023096"/>
    </source>
</evidence>
<dbReference type="EC" id="2.6.99.2" evidence="4 5"/>
<proteinExistence type="inferred from homology"/>
<evidence type="ECO:0000256" key="6">
    <source>
        <dbReference type="SAM" id="MobiDB-lite"/>
    </source>
</evidence>
<keyword evidence="1 4" id="KW-0963">Cytoplasm</keyword>
<feature type="binding site" evidence="4">
    <location>
        <begin position="231"/>
        <end position="232"/>
    </location>
    <ligand>
        <name>3-amino-2-oxopropyl phosphate</name>
        <dbReference type="ChEBI" id="CHEBI:57279"/>
    </ligand>
</feature>
<dbReference type="RefSeq" id="WP_019951673.1">
    <property type="nucleotide sequence ID" value="NZ_JBHLVX010000058.1"/>
</dbReference>
<feature type="site" description="Transition state stabilizer" evidence="4">
    <location>
        <position position="170"/>
    </location>
</feature>
<feature type="binding site" evidence="4">
    <location>
        <position position="119"/>
    </location>
    <ligand>
        <name>1-deoxy-D-xylulose 5-phosphate</name>
        <dbReference type="ChEBI" id="CHEBI:57792"/>
    </ligand>
</feature>
<dbReference type="InterPro" id="IPR004569">
    <property type="entry name" value="PyrdxlP_synth_PdxJ"/>
</dbReference>
<evidence type="ECO:0000313" key="8">
    <source>
        <dbReference type="Proteomes" id="UP001589814"/>
    </source>
</evidence>
<comment type="catalytic activity">
    <reaction evidence="4">
        <text>3-amino-2-oxopropyl phosphate + 1-deoxy-D-xylulose 5-phosphate = pyridoxine 5'-phosphate + phosphate + 2 H2O + H(+)</text>
        <dbReference type="Rhea" id="RHEA:15265"/>
        <dbReference type="ChEBI" id="CHEBI:15377"/>
        <dbReference type="ChEBI" id="CHEBI:15378"/>
        <dbReference type="ChEBI" id="CHEBI:43474"/>
        <dbReference type="ChEBI" id="CHEBI:57279"/>
        <dbReference type="ChEBI" id="CHEBI:57792"/>
        <dbReference type="ChEBI" id="CHEBI:58589"/>
        <dbReference type="EC" id="2.6.99.2"/>
    </reaction>
</comment>
<feature type="binding site" evidence="4">
    <location>
        <position position="64"/>
    </location>
    <ligand>
        <name>1-deoxy-D-xylulose 5-phosphate</name>
        <dbReference type="ChEBI" id="CHEBI:57792"/>
    </ligand>
</feature>
<dbReference type="HAMAP" id="MF_00279">
    <property type="entry name" value="PdxJ"/>
    <property type="match status" value="1"/>
</dbReference>
<comment type="similarity">
    <text evidence="4">Belongs to the PNP synthase family.</text>
</comment>
<name>A0ABV6G702_9GAMM</name>
<accession>A0ABV6G702</accession>
<dbReference type="Gene3D" id="3.20.20.70">
    <property type="entry name" value="Aldolase class I"/>
    <property type="match status" value="1"/>
</dbReference>
<dbReference type="NCBIfam" id="TIGR00559">
    <property type="entry name" value="pdxJ"/>
    <property type="match status" value="1"/>
</dbReference>
<keyword evidence="8" id="KW-1185">Reference proteome</keyword>
<evidence type="ECO:0000256" key="1">
    <source>
        <dbReference type="ARBA" id="ARBA00022490"/>
    </source>
</evidence>
<reference evidence="7 8" key="1">
    <citation type="submission" date="2024-09" db="EMBL/GenBank/DDBJ databases">
        <authorList>
            <person name="Sun Q."/>
            <person name="Mori K."/>
        </authorList>
    </citation>
    <scope>NUCLEOTIDE SEQUENCE [LARGE SCALE GENOMIC DNA]</scope>
    <source>
        <strain evidence="7 8">CCM 7415</strain>
    </source>
</reference>
<feature type="active site" description="Proton acceptor" evidence="4">
    <location>
        <position position="89"/>
    </location>
</feature>
<dbReference type="PANTHER" id="PTHR30456">
    <property type="entry name" value="PYRIDOXINE 5'-PHOSPHATE SYNTHASE"/>
    <property type="match status" value="1"/>
</dbReference>
<comment type="subcellular location">
    <subcellularLocation>
        <location evidence="4">Cytoplasm</location>
    </subcellularLocation>
</comment>
<dbReference type="Pfam" id="PF03740">
    <property type="entry name" value="PdxJ"/>
    <property type="match status" value="1"/>
</dbReference>
<feature type="binding site" evidence="4">
    <location>
        <begin position="28"/>
        <end position="29"/>
    </location>
    <ligand>
        <name>1-deoxy-D-xylulose 5-phosphate</name>
        <dbReference type="ChEBI" id="CHEBI:57792"/>
    </ligand>
</feature>
<dbReference type="Proteomes" id="UP001589814">
    <property type="component" value="Unassembled WGS sequence"/>
</dbReference>
<evidence type="ECO:0000313" key="7">
    <source>
        <dbReference type="EMBL" id="MFC0269433.1"/>
    </source>
</evidence>
<feature type="region of interest" description="Disordered" evidence="6">
    <location>
        <begin position="266"/>
        <end position="290"/>
    </location>
</feature>
<comment type="function">
    <text evidence="4">Catalyzes the complicated ring closure reaction between the two acyclic compounds 1-deoxy-D-xylulose-5-phosphate (DXP) and 3-amino-2-oxopropyl phosphate (1-amino-acetone-3-phosphate or AAP) to form pyridoxine 5'-phosphate (PNP) and inorganic phosphate.</text>
</comment>
<organism evidence="7 8">
    <name type="scientific">Kushneria aurantia</name>
    <dbReference type="NCBI Taxonomy" id="504092"/>
    <lineage>
        <taxon>Bacteria</taxon>
        <taxon>Pseudomonadati</taxon>
        <taxon>Pseudomonadota</taxon>
        <taxon>Gammaproteobacteria</taxon>
        <taxon>Oceanospirillales</taxon>
        <taxon>Halomonadaceae</taxon>
        <taxon>Kushneria</taxon>
    </lineage>
</organism>
<evidence type="ECO:0000256" key="2">
    <source>
        <dbReference type="ARBA" id="ARBA00022679"/>
    </source>
</evidence>
<evidence type="ECO:0000256" key="5">
    <source>
        <dbReference type="NCBIfam" id="TIGR00559"/>
    </source>
</evidence>
<dbReference type="CDD" id="cd00003">
    <property type="entry name" value="PNPsynthase"/>
    <property type="match status" value="1"/>
</dbReference>
<dbReference type="NCBIfam" id="NF003623">
    <property type="entry name" value="PRK05265.1-1"/>
    <property type="match status" value="1"/>
</dbReference>
<sequence>MAELIGASPSKARTGGWPSRPLLGVNVDHIATLRQARGTRFPDPVQAALLAEQAGADGITMHLREDRRHIQDRDIERAADMLNTRLNLEMAVVEEMIALAERIRPANVCLVPEKRAELTTEGGLDVVANRDRIAAACRRLKAAGCEVSLFIDPDPDQIRAALEVGAPVVELHTGAWVEASREHAPVAFERIAAAGEMAFEMGLVVNAGHGLHYHNVEAVAALAWCNELNIGHAIVARAAFSGLAEAVAEMKRLMVGARDSARLQRAARLAGGDSRGTADVTTDDTHGQPL</sequence>